<keyword evidence="2" id="KW-1185">Reference proteome</keyword>
<evidence type="ECO:0000313" key="2">
    <source>
        <dbReference type="Proteomes" id="UP001141806"/>
    </source>
</evidence>
<dbReference type="EMBL" id="JAMYWD010000007">
    <property type="protein sequence ID" value="KAJ4966307.1"/>
    <property type="molecule type" value="Genomic_DNA"/>
</dbReference>
<organism evidence="1 2">
    <name type="scientific">Protea cynaroides</name>
    <dbReference type="NCBI Taxonomy" id="273540"/>
    <lineage>
        <taxon>Eukaryota</taxon>
        <taxon>Viridiplantae</taxon>
        <taxon>Streptophyta</taxon>
        <taxon>Embryophyta</taxon>
        <taxon>Tracheophyta</taxon>
        <taxon>Spermatophyta</taxon>
        <taxon>Magnoliopsida</taxon>
        <taxon>Proteales</taxon>
        <taxon>Proteaceae</taxon>
        <taxon>Protea</taxon>
    </lineage>
</organism>
<dbReference type="Proteomes" id="UP001141806">
    <property type="component" value="Unassembled WGS sequence"/>
</dbReference>
<gene>
    <name evidence="1" type="ORF">NE237_018156</name>
</gene>
<dbReference type="AlphaFoldDB" id="A0A9Q0K9F3"/>
<protein>
    <submittedName>
        <fullName evidence="1">Uncharacterized protein</fullName>
    </submittedName>
</protein>
<proteinExistence type="predicted"/>
<reference evidence="1" key="1">
    <citation type="journal article" date="2023" name="Plant J.">
        <title>The genome of the king protea, Protea cynaroides.</title>
        <authorList>
            <person name="Chang J."/>
            <person name="Duong T.A."/>
            <person name="Schoeman C."/>
            <person name="Ma X."/>
            <person name="Roodt D."/>
            <person name="Barker N."/>
            <person name="Li Z."/>
            <person name="Van de Peer Y."/>
            <person name="Mizrachi E."/>
        </authorList>
    </citation>
    <scope>NUCLEOTIDE SEQUENCE</scope>
    <source>
        <tissue evidence="1">Young leaves</tissue>
    </source>
</reference>
<comment type="caution">
    <text evidence="1">The sequence shown here is derived from an EMBL/GenBank/DDBJ whole genome shotgun (WGS) entry which is preliminary data.</text>
</comment>
<accession>A0A9Q0K9F3</accession>
<evidence type="ECO:0000313" key="1">
    <source>
        <dbReference type="EMBL" id="KAJ4966307.1"/>
    </source>
</evidence>
<sequence>MKVFRIFGVPSVVAGAALVFLAFTTNSSPVVSISEVLARSLKGFGSCVDSIIFCYFRDGSWVLLSLEALTALSLPRSGLEKGVILASHQDTGIVSCDCKPDAQG</sequence>
<name>A0A9Q0K9F3_9MAGN</name>